<dbReference type="Gene3D" id="3.40.50.300">
    <property type="entry name" value="P-loop containing nucleotide triphosphate hydrolases"/>
    <property type="match status" value="1"/>
</dbReference>
<evidence type="ECO:0000256" key="1">
    <source>
        <dbReference type="SAM" id="MobiDB-lite"/>
    </source>
</evidence>
<dbReference type="InterPro" id="IPR011990">
    <property type="entry name" value="TPR-like_helical_dom_sf"/>
</dbReference>
<feature type="domain" description="CHAT" evidence="2">
    <location>
        <begin position="75"/>
        <end position="352"/>
    </location>
</feature>
<feature type="region of interest" description="Disordered" evidence="1">
    <location>
        <begin position="287"/>
        <end position="306"/>
    </location>
</feature>
<dbReference type="Pfam" id="PF12770">
    <property type="entry name" value="CHAT"/>
    <property type="match status" value="1"/>
</dbReference>
<feature type="region of interest" description="Disordered" evidence="1">
    <location>
        <begin position="396"/>
        <end position="424"/>
    </location>
</feature>
<keyword evidence="4" id="KW-1185">Reference proteome</keyword>
<dbReference type="SUPFAM" id="SSF52540">
    <property type="entry name" value="P-loop containing nucleoside triphosphate hydrolases"/>
    <property type="match status" value="1"/>
</dbReference>
<evidence type="ECO:0000313" key="3">
    <source>
        <dbReference type="EMBL" id="MDA2807179.1"/>
    </source>
</evidence>
<reference evidence="3" key="1">
    <citation type="submission" date="2023-01" db="EMBL/GenBank/DDBJ databases">
        <title>Draft genome sequence of Nocardiopsis sp. LSu2-4 isolated from halophytes.</title>
        <authorList>
            <person name="Duangmal K."/>
            <person name="Chantavorakit T."/>
        </authorList>
    </citation>
    <scope>NUCLEOTIDE SEQUENCE</scope>
    <source>
        <strain evidence="3">LSu2-4</strain>
    </source>
</reference>
<name>A0ABT4TR74_9ACTN</name>
<proteinExistence type="predicted"/>
<evidence type="ECO:0000313" key="4">
    <source>
        <dbReference type="Proteomes" id="UP001165685"/>
    </source>
</evidence>
<dbReference type="Gene3D" id="1.25.40.10">
    <property type="entry name" value="Tetratricopeptide repeat domain"/>
    <property type="match status" value="1"/>
</dbReference>
<organism evidence="3 4">
    <name type="scientific">Nocardiopsis suaedae</name>
    <dbReference type="NCBI Taxonomy" id="3018444"/>
    <lineage>
        <taxon>Bacteria</taxon>
        <taxon>Bacillati</taxon>
        <taxon>Actinomycetota</taxon>
        <taxon>Actinomycetes</taxon>
        <taxon>Streptosporangiales</taxon>
        <taxon>Nocardiopsidaceae</taxon>
        <taxon>Nocardiopsis</taxon>
    </lineage>
</organism>
<protein>
    <submittedName>
        <fullName evidence="3">CHAT domain-containing protein</fullName>
    </submittedName>
</protein>
<dbReference type="Proteomes" id="UP001165685">
    <property type="component" value="Unassembled WGS sequence"/>
</dbReference>
<dbReference type="EMBL" id="JAQFWP010000048">
    <property type="protein sequence ID" value="MDA2807179.1"/>
    <property type="molecule type" value="Genomic_DNA"/>
</dbReference>
<dbReference type="InterPro" id="IPR024983">
    <property type="entry name" value="CHAT_dom"/>
</dbReference>
<accession>A0ABT4TR74</accession>
<gene>
    <name evidence="3" type="ORF">O4U47_21920</name>
</gene>
<dbReference type="InterPro" id="IPR027417">
    <property type="entry name" value="P-loop_NTPase"/>
</dbReference>
<dbReference type="RefSeq" id="WP_270679809.1">
    <property type="nucleotide sequence ID" value="NZ_JAQFWP010000048.1"/>
</dbReference>
<sequence length="1252" mass="136548">MEDLVLSVSEFTHAAGRMRWRWTLSTPTGEPLAGHDVRLEYGPWQFEAFTNLPGYLARTTAPDTRLDQEAKTLRELGEWIAEEVYGPQIMERLGRRRGGAVVRVEVPPEARVLAYRPLEAAVLDGRPLIAHRLVLVWDLAVGEPVEVDKDPVGERLRVLALFSLPEGETALNLRKERRGLERLLEGIARTRGKAVELRVVQYGATLESLQEVVEDGQGWDVLHLSGHGARGVFVLEDEHGAARRVSTGELCEHLVPLARRTRLVVASSCSSADGEVAEQMRLLDLAAPSRASDPPQQDTPDGGDGEKVSALALALARELGCAVVGMRYPVVDDFAIDFSAALYELVVGKANPLGRAMGHAVPRAAADPPTPGCPAISAVTPVLVGAGAAEVELDAPAARTASTQEESERRQAQHRKRSNLPDPGEHFVGRGALMARAHRLLHHESGVPGAVFLGMAGAGKTAIATELVWLRCDDFDHVVWFQVPEEGRGDVYGALANLAGEMERKIPGLNMSRLLGDTGKLEAFLPDLTSWFRDESILLVIDNLEPLLTGQNNWKDPRWGSLLAAAMEHQGYGRVVLTSRYRPPGLPDHVRVERVDPLPLDEAVLLARQHPRLRSLFDAYAADPTTDDGELLRRLLVATQGHPKLIELAAARAATPDELAVFLEDPQRVWGGGVDAGAYLAGGEPTAGVEDFTRVLHTWTRRALDGAREAEHLLAAVLACLEDDDCNSAVLDANWGDIWERLGKEGPAPNWRVLLEGLEARALCSTQPLDEEVVRVGVHPEVAAALADHAPDGVPEAVDHELAAYWATLARYMLDNETSGQLGRGVVAAARHALPYLHRTGDTGTALVLIGQALNRDGSAAVRGAMLGWLERLARDTRGTDHQNGAEYLIGVLLLRTSPQEGERRLAALRDRYAAEGDHKQARVVATRLADHYRAQGRLGEALETAEQDIAHSEKTGQGPWTRLADQGRRLQILIARGEHAQVLQEVQTLLEEAGHLPVPDPATETVDTWDVHEGLLDTARSAAVRLERWRECLELTARIRTSQQRRGASELEATRTRFNDYSPLLGLGRLAEAHTLLEECRTVYETHQAWDSLGKVFSAWADLEHRRGRVEQAAARGKDALRYLYRRRPVDPESVKVGHNNLGSYLARGGDVAGGLAHQLAALLLSTLTTGKPHPQILVNTALSLHRLGGAPAPDTFAAVREVVERVDGVGFAALTATFTTPEQAEEVLRRLLADAREAVQHIPAGEEVEK</sequence>
<evidence type="ECO:0000259" key="2">
    <source>
        <dbReference type="Pfam" id="PF12770"/>
    </source>
</evidence>
<comment type="caution">
    <text evidence="3">The sequence shown here is derived from an EMBL/GenBank/DDBJ whole genome shotgun (WGS) entry which is preliminary data.</text>
</comment>